<evidence type="ECO:0000256" key="4">
    <source>
        <dbReference type="ARBA" id="ARBA00023159"/>
    </source>
</evidence>
<evidence type="ECO:0000256" key="7">
    <source>
        <dbReference type="SAM" id="Coils"/>
    </source>
</evidence>
<dbReference type="PROSITE" id="PS50888">
    <property type="entry name" value="BHLH"/>
    <property type="match status" value="1"/>
</dbReference>
<evidence type="ECO:0000256" key="3">
    <source>
        <dbReference type="ARBA" id="ARBA00023125"/>
    </source>
</evidence>
<keyword evidence="4" id="KW-0010">Activator</keyword>
<dbReference type="GO" id="GO:0090575">
    <property type="term" value="C:RNA polymerase II transcription regulator complex"/>
    <property type="evidence" value="ECO:0007669"/>
    <property type="project" value="TreeGrafter"/>
</dbReference>
<evidence type="ECO:0000259" key="9">
    <source>
        <dbReference type="PROSITE" id="PS50888"/>
    </source>
</evidence>
<evidence type="ECO:0000256" key="5">
    <source>
        <dbReference type="ARBA" id="ARBA00023163"/>
    </source>
</evidence>
<dbReference type="PRINTS" id="PR00044">
    <property type="entry name" value="LEUZIPPRMYC"/>
</dbReference>
<dbReference type="AlphaFoldDB" id="A0A6H5GL05"/>
<proteinExistence type="inferred from homology"/>
<keyword evidence="3" id="KW-0238">DNA-binding</keyword>
<dbReference type="GO" id="GO:0046983">
    <property type="term" value="F:protein dimerization activity"/>
    <property type="evidence" value="ECO:0007669"/>
    <property type="project" value="InterPro"/>
</dbReference>
<name>A0A6H5GL05_9HEMI</name>
<dbReference type="Gene3D" id="4.10.280.10">
    <property type="entry name" value="Helix-loop-helix DNA-binding domain"/>
    <property type="match status" value="1"/>
</dbReference>
<keyword evidence="6" id="KW-0539">Nucleus</keyword>
<dbReference type="GO" id="GO:0003700">
    <property type="term" value="F:DNA-binding transcription factor activity"/>
    <property type="evidence" value="ECO:0007669"/>
    <property type="project" value="InterPro"/>
</dbReference>
<evidence type="ECO:0000313" key="10">
    <source>
        <dbReference type="EMBL" id="CAB0004644.1"/>
    </source>
</evidence>
<organism evidence="10 11">
    <name type="scientific">Nesidiocoris tenuis</name>
    <dbReference type="NCBI Taxonomy" id="355587"/>
    <lineage>
        <taxon>Eukaryota</taxon>
        <taxon>Metazoa</taxon>
        <taxon>Ecdysozoa</taxon>
        <taxon>Arthropoda</taxon>
        <taxon>Hexapoda</taxon>
        <taxon>Insecta</taxon>
        <taxon>Pterygota</taxon>
        <taxon>Neoptera</taxon>
        <taxon>Paraneoptera</taxon>
        <taxon>Hemiptera</taxon>
        <taxon>Heteroptera</taxon>
        <taxon>Panheteroptera</taxon>
        <taxon>Cimicomorpha</taxon>
        <taxon>Miridae</taxon>
        <taxon>Dicyphina</taxon>
        <taxon>Nesidiocoris</taxon>
    </lineage>
</organism>
<dbReference type="InterPro" id="IPR011598">
    <property type="entry name" value="bHLH_dom"/>
</dbReference>
<keyword evidence="5" id="KW-0804">Transcription</keyword>
<evidence type="ECO:0000256" key="1">
    <source>
        <dbReference type="ARBA" id="ARBA00007628"/>
    </source>
</evidence>
<evidence type="ECO:0000256" key="8">
    <source>
        <dbReference type="SAM" id="MobiDB-lite"/>
    </source>
</evidence>
<dbReference type="PANTHER" id="PTHR10328:SF3">
    <property type="entry name" value="PROTEIN MAX"/>
    <property type="match status" value="1"/>
</dbReference>
<evidence type="ECO:0000256" key="6">
    <source>
        <dbReference type="ARBA" id="ARBA00023242"/>
    </source>
</evidence>
<protein>
    <recommendedName>
        <fullName evidence="9">BHLH domain-containing protein</fullName>
    </recommendedName>
</protein>
<evidence type="ECO:0000313" key="11">
    <source>
        <dbReference type="Proteomes" id="UP000479000"/>
    </source>
</evidence>
<feature type="region of interest" description="Disordered" evidence="8">
    <location>
        <begin position="203"/>
        <end position="224"/>
    </location>
</feature>
<dbReference type="SUPFAM" id="SSF47459">
    <property type="entry name" value="HLH, helix-loop-helix DNA-binding domain"/>
    <property type="match status" value="1"/>
</dbReference>
<dbReference type="PANTHER" id="PTHR10328">
    <property type="entry name" value="PROTEIN MAX MYC-ASSOCIATED FACTOR X"/>
    <property type="match status" value="1"/>
</dbReference>
<feature type="compositionally biased region" description="Basic residues" evidence="8">
    <location>
        <begin position="203"/>
        <end position="214"/>
    </location>
</feature>
<keyword evidence="7" id="KW-0175">Coiled coil</keyword>
<dbReference type="SMART" id="SM00353">
    <property type="entry name" value="HLH"/>
    <property type="match status" value="1"/>
</dbReference>
<feature type="domain" description="BHLH" evidence="9">
    <location>
        <begin position="18"/>
        <end position="70"/>
    </location>
</feature>
<dbReference type="GO" id="GO:0045944">
    <property type="term" value="P:positive regulation of transcription by RNA polymerase II"/>
    <property type="evidence" value="ECO:0007669"/>
    <property type="project" value="TreeGrafter"/>
</dbReference>
<feature type="coiled-coil region" evidence="7">
    <location>
        <begin position="74"/>
        <end position="101"/>
    </location>
</feature>
<keyword evidence="11" id="KW-1185">Reference proteome</keyword>
<comment type="similarity">
    <text evidence="1">Belongs to the MAX family.</text>
</comment>
<dbReference type="GO" id="GO:0003677">
    <property type="term" value="F:DNA binding"/>
    <property type="evidence" value="ECO:0007669"/>
    <property type="project" value="UniProtKB-KW"/>
</dbReference>
<gene>
    <name evidence="10" type="ORF">NTEN_LOCUS10121</name>
</gene>
<dbReference type="CDD" id="cd11406">
    <property type="entry name" value="bHLHzip_Max"/>
    <property type="match status" value="1"/>
</dbReference>
<evidence type="ECO:0000256" key="2">
    <source>
        <dbReference type="ARBA" id="ARBA00023015"/>
    </source>
</evidence>
<dbReference type="OrthoDB" id="8964853at2759"/>
<dbReference type="Pfam" id="PF00010">
    <property type="entry name" value="HLH"/>
    <property type="match status" value="1"/>
</dbReference>
<keyword evidence="2" id="KW-0805">Transcription regulation</keyword>
<dbReference type="InterPro" id="IPR002418">
    <property type="entry name" value="Tscrpt_reg_Myc"/>
</dbReference>
<dbReference type="InterPro" id="IPR036638">
    <property type="entry name" value="HLH_DNA-bd_sf"/>
</dbReference>
<dbReference type="Proteomes" id="UP000479000">
    <property type="component" value="Unassembled WGS sequence"/>
</dbReference>
<sequence>MSDSEIDTLENLDYEHVGRRALHNAQERKRRNHIKENFNNLRDSVPTIQGEKSVSRAQILKKAGDYILFMKRKNLTHQQDIDDLKRQNTILEQQIKSIEKSLNLGQRDMTEKNAKNRLQLENPRVGRVQQSKNRVVIPSGRSGAAAAAAAGTGGWGRWAAATTATEADGGAPGGEGESPQVVTSRLVLAFHWRRRVLIVERRRKRRAKKRRRRRKEEAALARPEVAESRSRSLSVLCRRGEDRAV</sequence>
<accession>A0A6H5GL05</accession>
<reference evidence="10 11" key="1">
    <citation type="submission" date="2020-02" db="EMBL/GenBank/DDBJ databases">
        <authorList>
            <person name="Ferguson B K."/>
        </authorList>
    </citation>
    <scope>NUCLEOTIDE SEQUENCE [LARGE SCALE GENOMIC DNA]</scope>
</reference>
<feature type="compositionally biased region" description="Basic and acidic residues" evidence="8">
    <location>
        <begin position="215"/>
        <end position="224"/>
    </location>
</feature>
<dbReference type="EMBL" id="CADCXU010015123">
    <property type="protein sequence ID" value="CAB0004644.1"/>
    <property type="molecule type" value="Genomic_DNA"/>
</dbReference>